<dbReference type="Gene3D" id="3.40.50.20">
    <property type="match status" value="1"/>
</dbReference>
<dbReference type="AlphaFoldDB" id="A0A3S4FGM8"/>
<dbReference type="PANTHER" id="PTHR39962:SF1">
    <property type="entry name" value="LPXI FAMILY PROTEIN"/>
    <property type="match status" value="1"/>
</dbReference>
<evidence type="ECO:0000313" key="3">
    <source>
        <dbReference type="EMBL" id="VCU11740.1"/>
    </source>
</evidence>
<comment type="caution">
    <text evidence="3">The sequence shown here is derived from an EMBL/GenBank/DDBJ whole genome shotgun (WGS) entry which is preliminary data.</text>
</comment>
<proteinExistence type="predicted"/>
<dbReference type="Gene3D" id="3.40.140.80">
    <property type="match status" value="1"/>
</dbReference>
<dbReference type="InterPro" id="IPR043167">
    <property type="entry name" value="LpxI_C_sf"/>
</dbReference>
<evidence type="ECO:0000313" key="4">
    <source>
        <dbReference type="Proteomes" id="UP000289200"/>
    </source>
</evidence>
<evidence type="ECO:0008006" key="5">
    <source>
        <dbReference type="Google" id="ProtNLM"/>
    </source>
</evidence>
<evidence type="ECO:0000259" key="1">
    <source>
        <dbReference type="Pfam" id="PF06230"/>
    </source>
</evidence>
<dbReference type="InterPro" id="IPR010415">
    <property type="entry name" value="LpxI_C"/>
</dbReference>
<dbReference type="Pfam" id="PF06230">
    <property type="entry name" value="LpxI_C"/>
    <property type="match status" value="1"/>
</dbReference>
<dbReference type="Proteomes" id="UP000289200">
    <property type="component" value="Unassembled WGS sequence"/>
</dbReference>
<feature type="domain" description="LpxI C-terminal" evidence="1">
    <location>
        <begin position="154"/>
        <end position="289"/>
    </location>
</feature>
<keyword evidence="4" id="KW-1185">Reference proteome</keyword>
<gene>
    <name evidence="3" type="ORF">RHODGE_RHODGE_04955</name>
</gene>
<reference evidence="4" key="1">
    <citation type="submission" date="2018-10" db="EMBL/GenBank/DDBJ databases">
        <authorList>
            <person name="Peiro R."/>
            <person name="Begona"/>
            <person name="Cbmso G."/>
            <person name="Lopez M."/>
            <person name="Gonzalez S."/>
            <person name="Sacristan E."/>
            <person name="Castillo E."/>
        </authorList>
    </citation>
    <scope>NUCLEOTIDE SEQUENCE [LARGE SCALE GENOMIC DNA]</scope>
</reference>
<dbReference type="Pfam" id="PF17930">
    <property type="entry name" value="LpxI_N"/>
    <property type="match status" value="1"/>
</dbReference>
<protein>
    <recommendedName>
        <fullName evidence="5">UDP-2,3-diacylglucosamine pyrophosphatase LpxI</fullName>
    </recommendedName>
</protein>
<dbReference type="InterPro" id="IPR041255">
    <property type="entry name" value="LpxI_N"/>
</dbReference>
<sequence>MTAAAGATMAGGPDVGAGGALAVVCGGGRLPGTVAAAVVASGRDVVLFPIRGWADPAVVAPFRHHWIALATYGRLVRLMRQEGCRDLVFIGGAVRPALSELRLDWGTVRVLPRVARAFRGGDDHLLSGVARIFEDDGFRLRGAHEVAPDILVGEGPLGRRTPSARDTADVAFGLGLLAAQSPFDVGQAVVVAERRVLAVEAAEGTDGMLARVAALRAEGRIRTPAGVGVLVKAPKIGQDHRLDLPTIGPQTVDGVARAGLAGLAVVAGSVLVADPQEVARRAEAAGLFAVGVTPPPEGS</sequence>
<dbReference type="InterPro" id="IPR053174">
    <property type="entry name" value="LpxI"/>
</dbReference>
<name>A0A3S4FGM8_9BRAD</name>
<organism evidence="3 4">
    <name type="scientific">Rhodoplanes serenus</name>
    <dbReference type="NCBI Taxonomy" id="200615"/>
    <lineage>
        <taxon>Bacteria</taxon>
        <taxon>Pseudomonadati</taxon>
        <taxon>Pseudomonadota</taxon>
        <taxon>Alphaproteobacteria</taxon>
        <taxon>Hyphomicrobiales</taxon>
        <taxon>Nitrobacteraceae</taxon>
        <taxon>Rhodoplanes</taxon>
    </lineage>
</organism>
<accession>A0A3S4FGM8</accession>
<dbReference type="EMBL" id="UWOC01000213">
    <property type="protein sequence ID" value="VCU11740.1"/>
    <property type="molecule type" value="Genomic_DNA"/>
</dbReference>
<feature type="domain" description="LpxI N-terminal" evidence="2">
    <location>
        <begin position="21"/>
        <end position="150"/>
    </location>
</feature>
<dbReference type="RefSeq" id="WP_244601771.1">
    <property type="nucleotide sequence ID" value="NZ_UWOC01000213.1"/>
</dbReference>
<evidence type="ECO:0000259" key="2">
    <source>
        <dbReference type="Pfam" id="PF17930"/>
    </source>
</evidence>
<dbReference type="PANTHER" id="PTHR39962">
    <property type="entry name" value="BLL4848 PROTEIN"/>
    <property type="match status" value="1"/>
</dbReference>